<proteinExistence type="predicted"/>
<protein>
    <submittedName>
        <fullName evidence="2">Uncharacterized protein</fullName>
    </submittedName>
</protein>
<evidence type="ECO:0000313" key="3">
    <source>
        <dbReference type="Proteomes" id="UP000299102"/>
    </source>
</evidence>
<organism evidence="2 3">
    <name type="scientific">Eumeta variegata</name>
    <name type="common">Bagworm moth</name>
    <name type="synonym">Eumeta japonica</name>
    <dbReference type="NCBI Taxonomy" id="151549"/>
    <lineage>
        <taxon>Eukaryota</taxon>
        <taxon>Metazoa</taxon>
        <taxon>Ecdysozoa</taxon>
        <taxon>Arthropoda</taxon>
        <taxon>Hexapoda</taxon>
        <taxon>Insecta</taxon>
        <taxon>Pterygota</taxon>
        <taxon>Neoptera</taxon>
        <taxon>Endopterygota</taxon>
        <taxon>Lepidoptera</taxon>
        <taxon>Glossata</taxon>
        <taxon>Ditrysia</taxon>
        <taxon>Tineoidea</taxon>
        <taxon>Psychidae</taxon>
        <taxon>Oiketicinae</taxon>
        <taxon>Eumeta</taxon>
    </lineage>
</organism>
<gene>
    <name evidence="2" type="ORF">EVAR_70937_1</name>
</gene>
<keyword evidence="3" id="KW-1185">Reference proteome</keyword>
<comment type="caution">
    <text evidence="2">The sequence shown here is derived from an EMBL/GenBank/DDBJ whole genome shotgun (WGS) entry which is preliminary data.</text>
</comment>
<dbReference type="EMBL" id="BGZK01002758">
    <property type="protein sequence ID" value="GBP96244.1"/>
    <property type="molecule type" value="Genomic_DNA"/>
</dbReference>
<dbReference type="AlphaFoldDB" id="A0A4C2AAK5"/>
<name>A0A4C2AAK5_EUMVA</name>
<reference evidence="2 3" key="1">
    <citation type="journal article" date="2019" name="Commun. Biol.">
        <title>The bagworm genome reveals a unique fibroin gene that provides high tensile strength.</title>
        <authorList>
            <person name="Kono N."/>
            <person name="Nakamura H."/>
            <person name="Ohtoshi R."/>
            <person name="Tomita M."/>
            <person name="Numata K."/>
            <person name="Arakawa K."/>
        </authorList>
    </citation>
    <scope>NUCLEOTIDE SEQUENCE [LARGE SCALE GENOMIC DNA]</scope>
</reference>
<evidence type="ECO:0000256" key="1">
    <source>
        <dbReference type="SAM" id="MobiDB-lite"/>
    </source>
</evidence>
<dbReference type="Proteomes" id="UP000299102">
    <property type="component" value="Unassembled WGS sequence"/>
</dbReference>
<sequence length="72" mass="7990">MRACGCVRARVCECVPIESNADPFALCAHPESVNALAMIMMTSTVPQTVLDQYTGPKTKSRRSEMQDWEITL</sequence>
<accession>A0A4C2AAK5</accession>
<evidence type="ECO:0000313" key="2">
    <source>
        <dbReference type="EMBL" id="GBP96244.1"/>
    </source>
</evidence>
<feature type="region of interest" description="Disordered" evidence="1">
    <location>
        <begin position="53"/>
        <end position="72"/>
    </location>
</feature>